<feature type="transmembrane region" description="Helical" evidence="1">
    <location>
        <begin position="195"/>
        <end position="211"/>
    </location>
</feature>
<feature type="transmembrane region" description="Helical" evidence="1">
    <location>
        <begin position="116"/>
        <end position="136"/>
    </location>
</feature>
<feature type="transmembrane region" description="Helical" evidence="1">
    <location>
        <begin position="20"/>
        <end position="41"/>
    </location>
</feature>
<feature type="transmembrane region" description="Helical" evidence="1">
    <location>
        <begin position="362"/>
        <end position="381"/>
    </location>
</feature>
<dbReference type="Proteomes" id="UP000515811">
    <property type="component" value="Chromosome"/>
</dbReference>
<feature type="transmembrane region" description="Helical" evidence="1">
    <location>
        <begin position="148"/>
        <end position="166"/>
    </location>
</feature>
<evidence type="ECO:0000313" key="3">
    <source>
        <dbReference type="Proteomes" id="UP000515811"/>
    </source>
</evidence>
<keyword evidence="1" id="KW-0472">Membrane</keyword>
<accession>A0A7G9RQK1</accession>
<feature type="transmembrane region" description="Helical" evidence="1">
    <location>
        <begin position="388"/>
        <end position="407"/>
    </location>
</feature>
<keyword evidence="1" id="KW-1133">Transmembrane helix</keyword>
<sequence length="592" mass="64941">MYEQNFPLIEQPDTNAPRRYLFWGLVVPLIIYAARSVPLLLNPDIRIDTIYTYFPLARQLLADGASFWQDPSSLKSAPGIYTYMALANVDVVTLKIIDLVMALSVVTMLSDIAWRIAGNVAAGATAWLIAVSPLILPLSISPMAEPPAFFLLALWLWATSCCLQMGTGPRRRYGLVVLAGIALTAATLTRATTMYWIPALVLLSVIALLIKGPIKALLPWKRLLIIHLVALLGVGAYMVKNQVNFEKPLIATGAGVALYFGNNMLTYGQEPPFFGLQHDEFLITKEESHLSIKGDHRLSVAAVERIREAPFPVLVATYINGAGSLLFFSKSHLHNYSDRIWRICLITLAVFGIWFGRRHPMVILLSGLALYMWAVHLPALYNPRYSILALDIEFSLLAGIGVAGIWQQARRKSTIVGTLLIMLLGSVIGSAHQRYSSAMQANFTAMPPPAIRMATPTEVQTSGFSTDPFITLATTTSNLVKITWTRDFPEINPLMLVHLGIETLTGECTKAWIGYINAAGVNRVDSVRVASLSQGQNFSRGLAFVTSPGRGKQLEITLECTQGAQIQLSSLGLYDASFGKRARINEPLPGDD</sequence>
<evidence type="ECO:0000313" key="2">
    <source>
        <dbReference type="EMBL" id="QNN57876.1"/>
    </source>
</evidence>
<organism evidence="2 3">
    <name type="scientific">Diaphorobacter ruginosibacter</name>
    <dbReference type="NCBI Taxonomy" id="1715720"/>
    <lineage>
        <taxon>Bacteria</taxon>
        <taxon>Pseudomonadati</taxon>
        <taxon>Pseudomonadota</taxon>
        <taxon>Betaproteobacteria</taxon>
        <taxon>Burkholderiales</taxon>
        <taxon>Comamonadaceae</taxon>
        <taxon>Diaphorobacter</taxon>
    </lineage>
</organism>
<keyword evidence="1" id="KW-0812">Transmembrane</keyword>
<feature type="transmembrane region" description="Helical" evidence="1">
    <location>
        <begin position="340"/>
        <end position="356"/>
    </location>
</feature>
<evidence type="ECO:0000256" key="1">
    <source>
        <dbReference type="SAM" id="Phobius"/>
    </source>
</evidence>
<proteinExistence type="predicted"/>
<name>A0A7G9RQK1_9BURK</name>
<dbReference type="AlphaFoldDB" id="A0A7G9RQK1"/>
<dbReference type="RefSeq" id="WP_187598121.1">
    <property type="nucleotide sequence ID" value="NZ_CP060714.1"/>
</dbReference>
<keyword evidence="3" id="KW-1185">Reference proteome</keyword>
<gene>
    <name evidence="2" type="ORF">H9K76_03070</name>
</gene>
<feature type="transmembrane region" description="Helical" evidence="1">
    <location>
        <begin position="173"/>
        <end position="189"/>
    </location>
</feature>
<dbReference type="EMBL" id="CP060714">
    <property type="protein sequence ID" value="QNN57876.1"/>
    <property type="molecule type" value="Genomic_DNA"/>
</dbReference>
<dbReference type="KEGG" id="drg:H9K76_03070"/>
<feature type="transmembrane region" description="Helical" evidence="1">
    <location>
        <begin position="413"/>
        <end position="431"/>
    </location>
</feature>
<protein>
    <submittedName>
        <fullName evidence="2">Uncharacterized protein</fullName>
    </submittedName>
</protein>
<feature type="transmembrane region" description="Helical" evidence="1">
    <location>
        <begin position="223"/>
        <end position="239"/>
    </location>
</feature>
<reference evidence="2 3" key="1">
    <citation type="submission" date="2020-08" db="EMBL/GenBank/DDBJ databases">
        <title>Genome sequence of Diaphorobacter ruginosibacter DSM 27467T.</title>
        <authorList>
            <person name="Hyun D.-W."/>
            <person name="Bae J.-W."/>
        </authorList>
    </citation>
    <scope>NUCLEOTIDE SEQUENCE [LARGE SCALE GENOMIC DNA]</scope>
    <source>
        <strain evidence="2 3">DSM 27467</strain>
    </source>
</reference>